<proteinExistence type="predicted"/>
<evidence type="ECO:0000256" key="3">
    <source>
        <dbReference type="ARBA" id="ARBA00022553"/>
    </source>
</evidence>
<name>A0A2R5F1D3_9BACL</name>
<dbReference type="GO" id="GO:0000155">
    <property type="term" value="F:phosphorelay sensor kinase activity"/>
    <property type="evidence" value="ECO:0007669"/>
    <property type="project" value="InterPro"/>
</dbReference>
<keyword evidence="8" id="KW-0418">Kinase</keyword>
<keyword evidence="5 6" id="KW-0472">Membrane</keyword>
<evidence type="ECO:0000256" key="4">
    <source>
        <dbReference type="ARBA" id="ARBA00022679"/>
    </source>
</evidence>
<feature type="transmembrane region" description="Helical" evidence="6">
    <location>
        <begin position="290"/>
        <end position="310"/>
    </location>
</feature>
<dbReference type="AlphaFoldDB" id="A0A2R5F1D3"/>
<keyword evidence="2" id="KW-1003">Cell membrane</keyword>
<organism evidence="8 9">
    <name type="scientific">Paenibacillus agaridevorans</name>
    <dbReference type="NCBI Taxonomy" id="171404"/>
    <lineage>
        <taxon>Bacteria</taxon>
        <taxon>Bacillati</taxon>
        <taxon>Bacillota</taxon>
        <taxon>Bacilli</taxon>
        <taxon>Bacillales</taxon>
        <taxon>Paenibacillaceae</taxon>
        <taxon>Paenibacillus</taxon>
    </lineage>
</organism>
<dbReference type="CDD" id="cd06225">
    <property type="entry name" value="HAMP"/>
    <property type="match status" value="1"/>
</dbReference>
<keyword evidence="3" id="KW-0597">Phosphoprotein</keyword>
<feature type="domain" description="HAMP" evidence="7">
    <location>
        <begin position="311"/>
        <end position="363"/>
    </location>
</feature>
<evidence type="ECO:0000256" key="2">
    <source>
        <dbReference type="ARBA" id="ARBA00022475"/>
    </source>
</evidence>
<protein>
    <submittedName>
        <fullName evidence="8">Sensor histidine kinase</fullName>
    </submittedName>
</protein>
<keyword evidence="9" id="KW-1185">Reference proteome</keyword>
<sequence>MKSLLFLRDSSIFKKMLVAFLAALLPLLAITWMIVEQGSNRIRGEISESVLNTARYYMDSLDKEADRIERYLPNYVMDQDLMEIAATGDHMSSYERSSSILDIQKRLDLMRNSSPFIRETKAYIPVIDRTVLSHSFETFLDLEEYAAMRQSGKLYEEPFIIWRDRLFMSMQYPTGTTSKPLYIVAVELSVPEIRGTLAQIRGSRGGGSAMINLDRGWSVESGADADMASHMQEFSRQKSAAGARQGSETIAYNGARYVAIYTYSAVWNAYAVTYVPEAEVLGSLEVYRTLFWWACGLAVVIVLFFTYFLLRIIYRPLMKLVHSFRRVQMNRLETIAVDRGADEFGYLYEAFNDTVLHLKTLIEENYEGQIRNQRSELKRLQSQINPHFLYNCFFVLCRLIKSGNQQEKAYRFCLHIGQYFQFITRNDEDDIPLKLEAEHSRTYVEMQSICYGDRIQVAFDGQDRLPDILVPRLILQPVIENAYKHAFDRMPGPGELWLRGEPDEGSFVFYVEDNCDRITDEEIEALRKKLRYSANRIEETTGLLNVHRRIQLRYGEEYGLAVARSELGGLQVRIRLSAG</sequence>
<dbReference type="RefSeq" id="WP_108994598.1">
    <property type="nucleotide sequence ID" value="NZ_BDQX01000286.1"/>
</dbReference>
<evidence type="ECO:0000313" key="9">
    <source>
        <dbReference type="Proteomes" id="UP000245202"/>
    </source>
</evidence>
<reference evidence="8 9" key="1">
    <citation type="submission" date="2017-08" db="EMBL/GenBank/DDBJ databases">
        <title>Substantial Increase in Enzyme Production by Combined Drug-Resistance Mutations in Paenibacillus agaridevorans.</title>
        <authorList>
            <person name="Tanaka Y."/>
            <person name="Funane K."/>
            <person name="Hosaka T."/>
            <person name="Shiwa Y."/>
            <person name="Fujita N."/>
            <person name="Miyazaki T."/>
            <person name="Yoshikawa H."/>
            <person name="Murakami K."/>
            <person name="Kasahara K."/>
            <person name="Inaoka T."/>
            <person name="Hiraga Y."/>
            <person name="Ochi K."/>
        </authorList>
    </citation>
    <scope>NUCLEOTIDE SEQUENCE [LARGE SCALE GENOMIC DNA]</scope>
    <source>
        <strain evidence="8 9">T-3040</strain>
    </source>
</reference>
<dbReference type="Gene3D" id="6.10.340.10">
    <property type="match status" value="1"/>
</dbReference>
<dbReference type="InterPro" id="IPR010559">
    <property type="entry name" value="Sig_transdc_His_kin_internal"/>
</dbReference>
<dbReference type="SUPFAM" id="SSF55874">
    <property type="entry name" value="ATPase domain of HSP90 chaperone/DNA topoisomerase II/histidine kinase"/>
    <property type="match status" value="1"/>
</dbReference>
<dbReference type="Pfam" id="PF06580">
    <property type="entry name" value="His_kinase"/>
    <property type="match status" value="1"/>
</dbReference>
<dbReference type="InterPro" id="IPR003660">
    <property type="entry name" value="HAMP_dom"/>
</dbReference>
<dbReference type="InterPro" id="IPR050640">
    <property type="entry name" value="Bact_2-comp_sensor_kinase"/>
</dbReference>
<dbReference type="GO" id="GO:0005886">
    <property type="term" value="C:plasma membrane"/>
    <property type="evidence" value="ECO:0007669"/>
    <property type="project" value="UniProtKB-SubCell"/>
</dbReference>
<dbReference type="SUPFAM" id="SSF158472">
    <property type="entry name" value="HAMP domain-like"/>
    <property type="match status" value="1"/>
</dbReference>
<accession>A0A2R5F1D3</accession>
<dbReference type="PROSITE" id="PS50885">
    <property type="entry name" value="HAMP"/>
    <property type="match status" value="1"/>
</dbReference>
<comment type="subcellular location">
    <subcellularLocation>
        <location evidence="1">Cell membrane</location>
        <topology evidence="1">Multi-pass membrane protein</topology>
    </subcellularLocation>
</comment>
<dbReference type="Proteomes" id="UP000245202">
    <property type="component" value="Unassembled WGS sequence"/>
</dbReference>
<keyword evidence="4" id="KW-0808">Transferase</keyword>
<dbReference type="Gene3D" id="3.30.565.10">
    <property type="entry name" value="Histidine kinase-like ATPase, C-terminal domain"/>
    <property type="match status" value="1"/>
</dbReference>
<evidence type="ECO:0000259" key="7">
    <source>
        <dbReference type="PROSITE" id="PS50885"/>
    </source>
</evidence>
<keyword evidence="6" id="KW-1133">Transmembrane helix</keyword>
<dbReference type="PANTHER" id="PTHR34220:SF7">
    <property type="entry name" value="SENSOR HISTIDINE KINASE YPDA"/>
    <property type="match status" value="1"/>
</dbReference>
<comment type="caution">
    <text evidence="8">The sequence shown here is derived from an EMBL/GenBank/DDBJ whole genome shotgun (WGS) entry which is preliminary data.</text>
</comment>
<evidence type="ECO:0000256" key="5">
    <source>
        <dbReference type="ARBA" id="ARBA00023136"/>
    </source>
</evidence>
<dbReference type="PANTHER" id="PTHR34220">
    <property type="entry name" value="SENSOR HISTIDINE KINASE YPDA"/>
    <property type="match status" value="1"/>
</dbReference>
<evidence type="ECO:0000313" key="8">
    <source>
        <dbReference type="EMBL" id="GBG10013.1"/>
    </source>
</evidence>
<gene>
    <name evidence="8" type="ORF">PAT3040_04709</name>
</gene>
<dbReference type="InterPro" id="IPR036890">
    <property type="entry name" value="HATPase_C_sf"/>
</dbReference>
<dbReference type="EMBL" id="BDQX01000286">
    <property type="protein sequence ID" value="GBG10013.1"/>
    <property type="molecule type" value="Genomic_DNA"/>
</dbReference>
<evidence type="ECO:0000256" key="6">
    <source>
        <dbReference type="SAM" id="Phobius"/>
    </source>
</evidence>
<evidence type="ECO:0000256" key="1">
    <source>
        <dbReference type="ARBA" id="ARBA00004651"/>
    </source>
</evidence>
<keyword evidence="6" id="KW-0812">Transmembrane</keyword>